<keyword evidence="1" id="KW-0732">Signal</keyword>
<dbReference type="Proteomes" id="UP001161391">
    <property type="component" value="Unassembled WGS sequence"/>
</dbReference>
<dbReference type="InterPro" id="IPR042230">
    <property type="entry name" value="CusF_sf"/>
</dbReference>
<evidence type="ECO:0000313" key="2">
    <source>
        <dbReference type="EMBL" id="GLQ23911.1"/>
    </source>
</evidence>
<feature type="signal peptide" evidence="1">
    <location>
        <begin position="1"/>
        <end position="21"/>
    </location>
</feature>
<feature type="chain" id="PRO_5047361084" description="Copper-binding protein" evidence="1">
    <location>
        <begin position="22"/>
        <end position="144"/>
    </location>
</feature>
<name>A0ABQ5V8N8_9PROT</name>
<dbReference type="EMBL" id="BSNK01000002">
    <property type="protein sequence ID" value="GLQ23911.1"/>
    <property type="molecule type" value="Genomic_DNA"/>
</dbReference>
<reference evidence="2" key="1">
    <citation type="journal article" date="2014" name="Int. J. Syst. Evol. Microbiol.">
        <title>Complete genome of a new Firmicutes species belonging to the dominant human colonic microbiota ('Ruminococcus bicirculans') reveals two chromosomes and a selective capacity to utilize plant glucans.</title>
        <authorList>
            <consortium name="NISC Comparative Sequencing Program"/>
            <person name="Wegmann U."/>
            <person name="Louis P."/>
            <person name="Goesmann A."/>
            <person name="Henrissat B."/>
            <person name="Duncan S.H."/>
            <person name="Flint H.J."/>
        </authorList>
    </citation>
    <scope>NUCLEOTIDE SEQUENCE</scope>
    <source>
        <strain evidence="2">NBRC 108219</strain>
    </source>
</reference>
<evidence type="ECO:0008006" key="4">
    <source>
        <dbReference type="Google" id="ProtNLM"/>
    </source>
</evidence>
<keyword evidence="3" id="KW-1185">Reference proteome</keyword>
<sequence length="144" mass="15084">MTYKLLTLPGALLLVSCGASDAPSTLQEPSSETHVQMDHEGIVGAMPVETPSNPEEPVGDSGTTTGIIRSISENGDFLTIDHAEIEGVGMGAMTMGFEALSNVDLSGFGVEDRVAFSIKRGRDGSYRITAICETSGTDESCLVQ</sequence>
<reference evidence="2" key="2">
    <citation type="submission" date="2023-01" db="EMBL/GenBank/DDBJ databases">
        <title>Draft genome sequence of Algimonas ampicilliniresistens strain NBRC 108219.</title>
        <authorList>
            <person name="Sun Q."/>
            <person name="Mori K."/>
        </authorList>
    </citation>
    <scope>NUCLEOTIDE SEQUENCE</scope>
    <source>
        <strain evidence="2">NBRC 108219</strain>
    </source>
</reference>
<dbReference type="Gene3D" id="2.40.50.320">
    <property type="entry name" value="Copper binding periplasmic protein CusF"/>
    <property type="match status" value="1"/>
</dbReference>
<dbReference type="RefSeq" id="WP_284389804.1">
    <property type="nucleotide sequence ID" value="NZ_BSNK01000002.1"/>
</dbReference>
<dbReference type="Pfam" id="PF11604">
    <property type="entry name" value="CusF_Ec"/>
    <property type="match status" value="1"/>
</dbReference>
<comment type="caution">
    <text evidence="2">The sequence shown here is derived from an EMBL/GenBank/DDBJ whole genome shotgun (WGS) entry which is preliminary data.</text>
</comment>
<protein>
    <recommendedName>
        <fullName evidence="4">Copper-binding protein</fullName>
    </recommendedName>
</protein>
<dbReference type="PROSITE" id="PS51257">
    <property type="entry name" value="PROKAR_LIPOPROTEIN"/>
    <property type="match status" value="1"/>
</dbReference>
<evidence type="ECO:0000256" key="1">
    <source>
        <dbReference type="SAM" id="SignalP"/>
    </source>
</evidence>
<organism evidence="2 3">
    <name type="scientific">Algimonas ampicilliniresistens</name>
    <dbReference type="NCBI Taxonomy" id="1298735"/>
    <lineage>
        <taxon>Bacteria</taxon>
        <taxon>Pseudomonadati</taxon>
        <taxon>Pseudomonadota</taxon>
        <taxon>Alphaproteobacteria</taxon>
        <taxon>Maricaulales</taxon>
        <taxon>Robiginitomaculaceae</taxon>
        <taxon>Algimonas</taxon>
    </lineage>
</organism>
<gene>
    <name evidence="2" type="ORF">GCM10007853_17850</name>
</gene>
<accession>A0ABQ5V8N8</accession>
<evidence type="ECO:0000313" key="3">
    <source>
        <dbReference type="Proteomes" id="UP001161391"/>
    </source>
</evidence>
<dbReference type="InterPro" id="IPR021647">
    <property type="entry name" value="CusF_Ec"/>
</dbReference>
<proteinExistence type="predicted"/>